<dbReference type="SUPFAM" id="SSF109604">
    <property type="entry name" value="HD-domain/PDEase-like"/>
    <property type="match status" value="1"/>
</dbReference>
<evidence type="ECO:0000256" key="12">
    <source>
        <dbReference type="ARBA" id="ARBA00022801"/>
    </source>
</evidence>
<evidence type="ECO:0000256" key="7">
    <source>
        <dbReference type="ARBA" id="ARBA00012964"/>
    </source>
</evidence>
<dbReference type="EMBL" id="JAZHXI010000019">
    <property type="protein sequence ID" value="KAL2061452.1"/>
    <property type="molecule type" value="Genomic_DNA"/>
</dbReference>
<dbReference type="InterPro" id="IPR039356">
    <property type="entry name" value="YfbR/HDDC2"/>
</dbReference>
<dbReference type="Pfam" id="PF00406">
    <property type="entry name" value="ADK"/>
    <property type="match status" value="1"/>
</dbReference>
<dbReference type="InterPro" id="IPR006674">
    <property type="entry name" value="HD_domain"/>
</dbReference>
<dbReference type="SMART" id="SM00471">
    <property type="entry name" value="HDc"/>
    <property type="match status" value="1"/>
</dbReference>
<keyword evidence="10" id="KW-0547">Nucleotide-binding</keyword>
<keyword evidence="9" id="KW-0479">Metal-binding</keyword>
<evidence type="ECO:0000259" key="14">
    <source>
        <dbReference type="SMART" id="SM00471"/>
    </source>
</evidence>
<dbReference type="SUPFAM" id="SSF52540">
    <property type="entry name" value="P-loop containing nucleoside triphosphate hydrolases"/>
    <property type="match status" value="1"/>
</dbReference>
<evidence type="ECO:0000256" key="11">
    <source>
        <dbReference type="ARBA" id="ARBA00022777"/>
    </source>
</evidence>
<keyword evidence="16" id="KW-1185">Reference proteome</keyword>
<evidence type="ECO:0000256" key="5">
    <source>
        <dbReference type="ARBA" id="ARBA00009999"/>
    </source>
</evidence>
<dbReference type="Pfam" id="PF13023">
    <property type="entry name" value="HD_3"/>
    <property type="match status" value="1"/>
</dbReference>
<comment type="function">
    <text evidence="4">Catalyzes the dephosphorylation of the nucleoside 5'-monophosphates deoxyadenosine monophosphate (dAMP), deoxycytidine monophosphate (dCMP), deoxyguanosine monophosphate (dGMP) and deoxythymidine monophosphate (dTMP).</text>
</comment>
<evidence type="ECO:0000256" key="13">
    <source>
        <dbReference type="RuleBase" id="RU003330"/>
    </source>
</evidence>
<comment type="similarity">
    <text evidence="13">Belongs to the adenylate kinase family.</text>
</comment>
<evidence type="ECO:0000256" key="2">
    <source>
        <dbReference type="ARBA" id="ARBA00001936"/>
    </source>
</evidence>
<comment type="cofactor">
    <cofactor evidence="3">
        <name>Co(2+)</name>
        <dbReference type="ChEBI" id="CHEBI:48828"/>
    </cofactor>
</comment>
<dbReference type="PANTHER" id="PTHR11845">
    <property type="entry name" value="5'-DEOXYNUCLEOTIDASE HDDC2"/>
    <property type="match status" value="1"/>
</dbReference>
<dbReference type="PANTHER" id="PTHR11845:SF13">
    <property type="entry name" value="5'-DEOXYNUCLEOTIDASE HDDC2"/>
    <property type="match status" value="1"/>
</dbReference>
<evidence type="ECO:0000256" key="3">
    <source>
        <dbReference type="ARBA" id="ARBA00001941"/>
    </source>
</evidence>
<dbReference type="Proteomes" id="UP001595075">
    <property type="component" value="Unassembled WGS sequence"/>
</dbReference>
<organism evidence="15 16">
    <name type="scientific">Oculimacula yallundae</name>
    <dbReference type="NCBI Taxonomy" id="86028"/>
    <lineage>
        <taxon>Eukaryota</taxon>
        <taxon>Fungi</taxon>
        <taxon>Dikarya</taxon>
        <taxon>Ascomycota</taxon>
        <taxon>Pezizomycotina</taxon>
        <taxon>Leotiomycetes</taxon>
        <taxon>Helotiales</taxon>
        <taxon>Ploettnerulaceae</taxon>
        <taxon>Oculimacula</taxon>
    </lineage>
</organism>
<dbReference type="CDD" id="cd01428">
    <property type="entry name" value="ADK"/>
    <property type="match status" value="1"/>
</dbReference>
<dbReference type="Gene3D" id="1.10.3210.10">
    <property type="entry name" value="Hypothetical protein af1432"/>
    <property type="match status" value="1"/>
</dbReference>
<evidence type="ECO:0000313" key="15">
    <source>
        <dbReference type="EMBL" id="KAL2061452.1"/>
    </source>
</evidence>
<evidence type="ECO:0000256" key="1">
    <source>
        <dbReference type="ARBA" id="ARBA00001638"/>
    </source>
</evidence>
<dbReference type="Gene3D" id="3.40.50.300">
    <property type="entry name" value="P-loop containing nucleotide triphosphate hydrolases"/>
    <property type="match status" value="1"/>
</dbReference>
<feature type="domain" description="HD/PDEase" evidence="14">
    <location>
        <begin position="34"/>
        <end position="153"/>
    </location>
</feature>
<evidence type="ECO:0000313" key="16">
    <source>
        <dbReference type="Proteomes" id="UP001595075"/>
    </source>
</evidence>
<dbReference type="PROSITE" id="PS00113">
    <property type="entry name" value="ADENYLATE_KINASE"/>
    <property type="match status" value="1"/>
</dbReference>
<dbReference type="EC" id="3.1.3.89" evidence="7"/>
<dbReference type="PRINTS" id="PR00094">
    <property type="entry name" value="ADENYLTKNASE"/>
</dbReference>
<evidence type="ECO:0000256" key="4">
    <source>
        <dbReference type="ARBA" id="ARBA00004074"/>
    </source>
</evidence>
<comment type="caution">
    <text evidence="15">The sequence shown here is derived from an EMBL/GenBank/DDBJ whole genome shotgun (WGS) entry which is preliminary data.</text>
</comment>
<dbReference type="InterPro" id="IPR000850">
    <property type="entry name" value="Adenylat/UMP-CMP_kin"/>
</dbReference>
<evidence type="ECO:0000256" key="8">
    <source>
        <dbReference type="ARBA" id="ARBA00022679"/>
    </source>
</evidence>
<protein>
    <recommendedName>
        <fullName evidence="7">5'-deoxynucleotidase</fullName>
        <ecNumber evidence="7">3.1.3.89</ecNumber>
    </recommendedName>
</protein>
<dbReference type="InterPro" id="IPR033690">
    <property type="entry name" value="Adenylat_kinase_CS"/>
</dbReference>
<comment type="subunit">
    <text evidence="6">Homodimer.</text>
</comment>
<accession>A0ABR4BV13</accession>
<evidence type="ECO:0000256" key="10">
    <source>
        <dbReference type="ARBA" id="ARBA00022741"/>
    </source>
</evidence>
<keyword evidence="12" id="KW-0378">Hydrolase</keyword>
<comment type="catalytic activity">
    <reaction evidence="1">
        <text>a 2'-deoxyribonucleoside 5'-phosphate + H2O = a 2'-deoxyribonucleoside + phosphate</text>
        <dbReference type="Rhea" id="RHEA:36167"/>
        <dbReference type="ChEBI" id="CHEBI:15377"/>
        <dbReference type="ChEBI" id="CHEBI:18274"/>
        <dbReference type="ChEBI" id="CHEBI:43474"/>
        <dbReference type="ChEBI" id="CHEBI:65317"/>
        <dbReference type="EC" id="3.1.3.89"/>
    </reaction>
</comment>
<dbReference type="InterPro" id="IPR003607">
    <property type="entry name" value="HD/PDEase_dom"/>
</dbReference>
<dbReference type="HAMAP" id="MF_00235">
    <property type="entry name" value="Adenylate_kinase_Adk"/>
    <property type="match status" value="1"/>
</dbReference>
<dbReference type="InterPro" id="IPR027417">
    <property type="entry name" value="P-loop_NTPase"/>
</dbReference>
<evidence type="ECO:0000256" key="6">
    <source>
        <dbReference type="ARBA" id="ARBA00011738"/>
    </source>
</evidence>
<sequence>MDSSIMDSCLPFLHLVERLKNTPRAGWGKRGIQNPESVGDHMYRMAVICMLLPKNDTFDQSKCVRMALIHDIGEAIIGDITPSDGISTEDKHRRETLAVDYLSCLLKTSNPEAASEIKSLFDEYEAAGTKEAKFVREIDAFECLLQAEEYEEREKRAPADHRLHEFLNLESRITSPDLSKWTKLLAQERSEIAFNRSSEIVIVFVIGGPGVGKGTQCSRIAAEFGFEHISVGDLLREEAKRPSSVYAEFVNTSIRESIVIPAQLTCDLIKVKMNAAMQKDIKRFLIDGFPRSLDQATKFEEKIHEQNFTISFECPEDTMVDRLLERAKASGRIDDNAESITKRLRTFRHANKVIEDHLRKKGPFTTIQCGGTPDEAYDQVKPAVAAILSDVKRLSGN</sequence>
<keyword evidence="8 13" id="KW-0808">Transferase</keyword>
<keyword evidence="11 13" id="KW-0418">Kinase</keyword>
<comment type="cofactor">
    <cofactor evidence="2">
        <name>Mn(2+)</name>
        <dbReference type="ChEBI" id="CHEBI:29035"/>
    </cofactor>
</comment>
<gene>
    <name evidence="15" type="ORF">VTL71DRAFT_7725</name>
</gene>
<evidence type="ECO:0000256" key="9">
    <source>
        <dbReference type="ARBA" id="ARBA00022723"/>
    </source>
</evidence>
<name>A0ABR4BV13_9HELO</name>
<comment type="similarity">
    <text evidence="5">Belongs to the HDDC2 family.</text>
</comment>
<reference evidence="15 16" key="1">
    <citation type="journal article" date="2024" name="Commun. Biol.">
        <title>Comparative genomic analysis of thermophilic fungi reveals convergent evolutionary adaptations and gene losses.</title>
        <authorList>
            <person name="Steindorff A.S."/>
            <person name="Aguilar-Pontes M.V."/>
            <person name="Robinson A.J."/>
            <person name="Andreopoulos B."/>
            <person name="LaButti K."/>
            <person name="Kuo A."/>
            <person name="Mondo S."/>
            <person name="Riley R."/>
            <person name="Otillar R."/>
            <person name="Haridas S."/>
            <person name="Lipzen A."/>
            <person name="Grimwood J."/>
            <person name="Schmutz J."/>
            <person name="Clum A."/>
            <person name="Reid I.D."/>
            <person name="Moisan M.C."/>
            <person name="Butler G."/>
            <person name="Nguyen T.T.M."/>
            <person name="Dewar K."/>
            <person name="Conant G."/>
            <person name="Drula E."/>
            <person name="Henrissat B."/>
            <person name="Hansel C."/>
            <person name="Singer S."/>
            <person name="Hutchinson M.I."/>
            <person name="de Vries R.P."/>
            <person name="Natvig D.O."/>
            <person name="Powell A.J."/>
            <person name="Tsang A."/>
            <person name="Grigoriev I.V."/>
        </authorList>
    </citation>
    <scope>NUCLEOTIDE SEQUENCE [LARGE SCALE GENOMIC DNA]</scope>
    <source>
        <strain evidence="15 16">CBS 494.80</strain>
    </source>
</reference>
<proteinExistence type="inferred from homology"/>